<organism evidence="1 2">
    <name type="scientific">Candidatus Jacksonbacteria bacterium RIFCSPLOWO2_02_FULL_44_20</name>
    <dbReference type="NCBI Taxonomy" id="1798460"/>
    <lineage>
        <taxon>Bacteria</taxon>
        <taxon>Candidatus Jacksoniibacteriota</taxon>
    </lineage>
</organism>
<accession>A0A1G2A857</accession>
<gene>
    <name evidence="1" type="ORF">A3H61_04440</name>
</gene>
<reference evidence="1 2" key="1">
    <citation type="journal article" date="2016" name="Nat. Commun.">
        <title>Thousands of microbial genomes shed light on interconnected biogeochemical processes in an aquifer system.</title>
        <authorList>
            <person name="Anantharaman K."/>
            <person name="Brown C.T."/>
            <person name="Hug L.A."/>
            <person name="Sharon I."/>
            <person name="Castelle C.J."/>
            <person name="Probst A.J."/>
            <person name="Thomas B.C."/>
            <person name="Singh A."/>
            <person name="Wilkins M.J."/>
            <person name="Karaoz U."/>
            <person name="Brodie E.L."/>
            <person name="Williams K.H."/>
            <person name="Hubbard S.S."/>
            <person name="Banfield J.F."/>
        </authorList>
    </citation>
    <scope>NUCLEOTIDE SEQUENCE [LARGE SCALE GENOMIC DNA]</scope>
</reference>
<evidence type="ECO:0000313" key="1">
    <source>
        <dbReference type="EMBL" id="OGY72230.1"/>
    </source>
</evidence>
<dbReference type="Proteomes" id="UP000178315">
    <property type="component" value="Unassembled WGS sequence"/>
</dbReference>
<evidence type="ECO:0000313" key="2">
    <source>
        <dbReference type="Proteomes" id="UP000178315"/>
    </source>
</evidence>
<dbReference type="AlphaFoldDB" id="A0A1G2A857"/>
<sequence>MKLIKIQAKEMFLTIRYVDCPAFPDEKIVFNAKGLHHLLYRRRIKVIVRQVGNGAKHFWSIIPGWRKIRGAVRNARGDLSRQ</sequence>
<dbReference type="EMBL" id="MHJU01000040">
    <property type="protein sequence ID" value="OGY72230.1"/>
    <property type="molecule type" value="Genomic_DNA"/>
</dbReference>
<proteinExistence type="predicted"/>
<name>A0A1G2A857_9BACT</name>
<comment type="caution">
    <text evidence="1">The sequence shown here is derived from an EMBL/GenBank/DDBJ whole genome shotgun (WGS) entry which is preliminary data.</text>
</comment>
<protein>
    <submittedName>
        <fullName evidence="1">Uncharacterized protein</fullName>
    </submittedName>
</protein>